<dbReference type="OrthoDB" id="7461624at2759"/>
<accession>A0A8S0ZAQ1</accession>
<evidence type="ECO:0000313" key="2">
    <source>
        <dbReference type="EMBL" id="CAB3227838.1"/>
    </source>
</evidence>
<gene>
    <name evidence="2" type="ORF">APLA_LOCUS3396</name>
</gene>
<dbReference type="Proteomes" id="UP000494106">
    <property type="component" value="Unassembled WGS sequence"/>
</dbReference>
<feature type="transmembrane region" description="Helical" evidence="1">
    <location>
        <begin position="134"/>
        <end position="156"/>
    </location>
</feature>
<organism evidence="2 3">
    <name type="scientific">Arctia plantaginis</name>
    <name type="common">Wood tiger moth</name>
    <name type="synonym">Phalaena plantaginis</name>
    <dbReference type="NCBI Taxonomy" id="874455"/>
    <lineage>
        <taxon>Eukaryota</taxon>
        <taxon>Metazoa</taxon>
        <taxon>Ecdysozoa</taxon>
        <taxon>Arthropoda</taxon>
        <taxon>Hexapoda</taxon>
        <taxon>Insecta</taxon>
        <taxon>Pterygota</taxon>
        <taxon>Neoptera</taxon>
        <taxon>Endopterygota</taxon>
        <taxon>Lepidoptera</taxon>
        <taxon>Glossata</taxon>
        <taxon>Ditrysia</taxon>
        <taxon>Noctuoidea</taxon>
        <taxon>Erebidae</taxon>
        <taxon>Arctiinae</taxon>
        <taxon>Arctia</taxon>
    </lineage>
</organism>
<evidence type="ECO:0000313" key="3">
    <source>
        <dbReference type="Proteomes" id="UP000494106"/>
    </source>
</evidence>
<keyword evidence="1" id="KW-0472">Membrane</keyword>
<name>A0A8S0ZAQ1_ARCPL</name>
<proteinExistence type="predicted"/>
<reference evidence="2 3" key="1">
    <citation type="submission" date="2020-04" db="EMBL/GenBank/DDBJ databases">
        <authorList>
            <person name="Wallbank WR R."/>
            <person name="Pardo Diaz C."/>
            <person name="Kozak K."/>
            <person name="Martin S."/>
            <person name="Jiggins C."/>
            <person name="Moest M."/>
            <person name="Warren A I."/>
            <person name="Byers J.R.P. K."/>
            <person name="Montejo-Kovacevich G."/>
            <person name="Yen C E."/>
        </authorList>
    </citation>
    <scope>NUCLEOTIDE SEQUENCE [LARGE SCALE GENOMIC DNA]</scope>
</reference>
<keyword evidence="1" id="KW-1133">Transmembrane helix</keyword>
<evidence type="ECO:0000256" key="1">
    <source>
        <dbReference type="SAM" id="Phobius"/>
    </source>
</evidence>
<keyword evidence="1" id="KW-0812">Transmembrane</keyword>
<sequence>MRTDVPVFQRCCFCLPLRCGLLVWGYFKLITASLLLGYYSSLLHYGINLFVVHKETTLIKEIVINSGMVSTLVIDTVLHAIFIIGAHKRHVSFLKVYYFCALTLLVLTILLGIVNIDLMIKNMVNHGAEHLGNLFVMKTTAMFINLLIQAHIILLVRSEIDNLKVMGSAESEVTLQCESLLIRKEKSIDQETNMVE</sequence>
<comment type="caution">
    <text evidence="2">The sequence shown here is derived from an EMBL/GenBank/DDBJ whole genome shotgun (WGS) entry which is preliminary data.</text>
</comment>
<protein>
    <submittedName>
        <fullName evidence="2">Uncharacterized protein</fullName>
    </submittedName>
</protein>
<feature type="transmembrane region" description="Helical" evidence="1">
    <location>
        <begin position="21"/>
        <end position="42"/>
    </location>
</feature>
<feature type="transmembrane region" description="Helical" evidence="1">
    <location>
        <begin position="62"/>
        <end position="84"/>
    </location>
</feature>
<dbReference type="EMBL" id="CADEBC010000301">
    <property type="protein sequence ID" value="CAB3227838.1"/>
    <property type="molecule type" value="Genomic_DNA"/>
</dbReference>
<feature type="transmembrane region" description="Helical" evidence="1">
    <location>
        <begin position="96"/>
        <end position="114"/>
    </location>
</feature>
<keyword evidence="3" id="KW-1185">Reference proteome</keyword>
<dbReference type="AlphaFoldDB" id="A0A8S0ZAQ1"/>